<dbReference type="PRINTS" id="PR00455">
    <property type="entry name" value="HTHTETR"/>
</dbReference>
<dbReference type="Proteomes" id="UP001172737">
    <property type="component" value="Unassembled WGS sequence"/>
</dbReference>
<dbReference type="SUPFAM" id="SSF46689">
    <property type="entry name" value="Homeodomain-like"/>
    <property type="match status" value="1"/>
</dbReference>
<sequence length="187" mass="19524">MPRTSDKPERLRAAAFTLTRDKGVDGWTLADVAAAAGVPAGSIFYHFRTKEAMVLGVADELDSDLAAILATCALEDGPVARLTALLDTYGDRSSEIVARGTAIGTLAPQLRRAGAADRVVALQERLVGWIAAQFEELGFAPAAARARALHLLSGIEGAAALANALGDPQPLDLEAAHLARWVSRASA</sequence>
<evidence type="ECO:0000313" key="9">
    <source>
        <dbReference type="Proteomes" id="UP001172756"/>
    </source>
</evidence>
<dbReference type="Pfam" id="PF00440">
    <property type="entry name" value="TetR_N"/>
    <property type="match status" value="1"/>
</dbReference>
<dbReference type="InterPro" id="IPR001647">
    <property type="entry name" value="HTH_TetR"/>
</dbReference>
<evidence type="ECO:0000256" key="4">
    <source>
        <dbReference type="PROSITE-ProRule" id="PRU00335"/>
    </source>
</evidence>
<reference evidence="6 9" key="2">
    <citation type="submission" date="2023-06" db="EMBL/GenBank/DDBJ databases">
        <title>SYSU T0a273.</title>
        <authorList>
            <person name="Gao L."/>
            <person name="Fang B.-Z."/>
            <person name="Li W.-J."/>
        </authorList>
    </citation>
    <scope>NUCLEOTIDE SEQUENCE [LARGE SCALE GENOMIC DNA]</scope>
    <source>
        <strain evidence="6 9">SYSU T0a273</strain>
    </source>
</reference>
<dbReference type="Gene3D" id="1.10.357.10">
    <property type="entry name" value="Tetracycline Repressor, domain 2"/>
    <property type="match status" value="1"/>
</dbReference>
<dbReference type="InterPro" id="IPR009057">
    <property type="entry name" value="Homeodomain-like_sf"/>
</dbReference>
<organism evidence="7 8">
    <name type="scientific">Demequina lignilytica</name>
    <dbReference type="NCBI Taxonomy" id="3051663"/>
    <lineage>
        <taxon>Bacteria</taxon>
        <taxon>Bacillati</taxon>
        <taxon>Actinomycetota</taxon>
        <taxon>Actinomycetes</taxon>
        <taxon>Micrococcales</taxon>
        <taxon>Demequinaceae</taxon>
        <taxon>Demequina</taxon>
    </lineage>
</organism>
<proteinExistence type="predicted"/>
<evidence type="ECO:0000313" key="7">
    <source>
        <dbReference type="EMBL" id="MDN4487907.1"/>
    </source>
</evidence>
<keyword evidence="3" id="KW-0804">Transcription</keyword>
<feature type="DNA-binding region" description="H-T-H motif" evidence="4">
    <location>
        <begin position="28"/>
        <end position="47"/>
    </location>
</feature>
<dbReference type="GO" id="GO:0003700">
    <property type="term" value="F:DNA-binding transcription factor activity"/>
    <property type="evidence" value="ECO:0007669"/>
    <property type="project" value="TreeGrafter"/>
</dbReference>
<protein>
    <submittedName>
        <fullName evidence="7">TetR family transcriptional regulator</fullName>
    </submittedName>
</protein>
<evidence type="ECO:0000256" key="3">
    <source>
        <dbReference type="ARBA" id="ARBA00023163"/>
    </source>
</evidence>
<evidence type="ECO:0000256" key="1">
    <source>
        <dbReference type="ARBA" id="ARBA00023015"/>
    </source>
</evidence>
<dbReference type="EMBL" id="JAUHPX010000003">
    <property type="protein sequence ID" value="MDN4487907.1"/>
    <property type="molecule type" value="Genomic_DNA"/>
</dbReference>
<dbReference type="InterPro" id="IPR050109">
    <property type="entry name" value="HTH-type_TetR-like_transc_reg"/>
</dbReference>
<evidence type="ECO:0000256" key="2">
    <source>
        <dbReference type="ARBA" id="ARBA00023125"/>
    </source>
</evidence>
<keyword evidence="1" id="KW-0805">Transcription regulation</keyword>
<evidence type="ECO:0000259" key="5">
    <source>
        <dbReference type="PROSITE" id="PS50977"/>
    </source>
</evidence>
<comment type="caution">
    <text evidence="7">The sequence shown here is derived from an EMBL/GenBank/DDBJ whole genome shotgun (WGS) entry which is preliminary data.</text>
</comment>
<keyword evidence="8" id="KW-1185">Reference proteome</keyword>
<dbReference type="PANTHER" id="PTHR30055">
    <property type="entry name" value="HTH-TYPE TRANSCRIPTIONAL REGULATOR RUTR"/>
    <property type="match status" value="1"/>
</dbReference>
<dbReference type="InterPro" id="IPR036271">
    <property type="entry name" value="Tet_transcr_reg_TetR-rel_C_sf"/>
</dbReference>
<dbReference type="GO" id="GO:0000976">
    <property type="term" value="F:transcription cis-regulatory region binding"/>
    <property type="evidence" value="ECO:0007669"/>
    <property type="project" value="TreeGrafter"/>
</dbReference>
<reference evidence="7" key="1">
    <citation type="submission" date="2023-06" db="EMBL/GenBank/DDBJ databases">
        <title>Sysu t00039.</title>
        <authorList>
            <person name="Gao L."/>
            <person name="Fang B.-Z."/>
            <person name="Li W.-J."/>
        </authorList>
    </citation>
    <scope>NUCLEOTIDE SEQUENCE</scope>
    <source>
        <strain evidence="7">SYSU T00039</strain>
    </source>
</reference>
<evidence type="ECO:0000313" key="6">
    <source>
        <dbReference type="EMBL" id="MDN4484460.1"/>
    </source>
</evidence>
<evidence type="ECO:0000313" key="8">
    <source>
        <dbReference type="Proteomes" id="UP001172737"/>
    </source>
</evidence>
<dbReference type="EMBL" id="JAUHQB010000012">
    <property type="protein sequence ID" value="MDN4484460.1"/>
    <property type="molecule type" value="Genomic_DNA"/>
</dbReference>
<keyword evidence="2 4" id="KW-0238">DNA-binding</keyword>
<feature type="domain" description="HTH tetR-type" evidence="5">
    <location>
        <begin position="5"/>
        <end position="65"/>
    </location>
</feature>
<dbReference type="Proteomes" id="UP001172756">
    <property type="component" value="Unassembled WGS sequence"/>
</dbReference>
<name>A0AAW7M523_9MICO</name>
<dbReference type="AlphaFoldDB" id="A0AAW7M523"/>
<gene>
    <name evidence="6" type="ORF">QQ002_13000</name>
    <name evidence="7" type="ORF">QQX10_06965</name>
</gene>
<dbReference type="PROSITE" id="PS50977">
    <property type="entry name" value="HTH_TETR_2"/>
    <property type="match status" value="1"/>
</dbReference>
<dbReference type="PANTHER" id="PTHR30055:SF234">
    <property type="entry name" value="HTH-TYPE TRANSCRIPTIONAL REGULATOR BETI"/>
    <property type="match status" value="1"/>
</dbReference>
<dbReference type="RefSeq" id="WP_301121973.1">
    <property type="nucleotide sequence ID" value="NZ_JAUHPX010000003.1"/>
</dbReference>
<accession>A0AAW7M523</accession>
<dbReference type="SUPFAM" id="SSF48498">
    <property type="entry name" value="Tetracyclin repressor-like, C-terminal domain"/>
    <property type="match status" value="1"/>
</dbReference>